<feature type="compositionally biased region" description="Low complexity" evidence="1">
    <location>
        <begin position="40"/>
        <end position="53"/>
    </location>
</feature>
<dbReference type="AlphaFoldDB" id="A0A914D8Y4"/>
<keyword evidence="3" id="KW-1185">Reference proteome</keyword>
<evidence type="ECO:0000313" key="3">
    <source>
        <dbReference type="Proteomes" id="UP000887540"/>
    </source>
</evidence>
<reference evidence="4" key="1">
    <citation type="submission" date="2022-11" db="UniProtKB">
        <authorList>
            <consortium name="WormBaseParasite"/>
        </authorList>
    </citation>
    <scope>IDENTIFICATION</scope>
</reference>
<accession>A0A914D8Y4</accession>
<dbReference type="PROSITE" id="PS51257">
    <property type="entry name" value="PROKAR_LIPOPROTEIN"/>
    <property type="match status" value="1"/>
</dbReference>
<evidence type="ECO:0000256" key="1">
    <source>
        <dbReference type="SAM" id="MobiDB-lite"/>
    </source>
</evidence>
<sequence length="87" mass="9175">MLYKLLLLINLFNITSACLPSATNDGGTVPITESPGGGTTTASFGTSTTSTTSTVATTTTTPTIYIYASKGGNSSRRWKCLTRKEYL</sequence>
<name>A0A914D8Y4_9BILA</name>
<keyword evidence="2" id="KW-0732">Signal</keyword>
<dbReference type="WBParaSite" id="ACRNAN_scaffold1985.g23777.t1">
    <property type="protein sequence ID" value="ACRNAN_scaffold1985.g23777.t1"/>
    <property type="gene ID" value="ACRNAN_scaffold1985.g23777"/>
</dbReference>
<feature type="signal peptide" evidence="2">
    <location>
        <begin position="1"/>
        <end position="17"/>
    </location>
</feature>
<organism evidence="3 4">
    <name type="scientific">Acrobeloides nanus</name>
    <dbReference type="NCBI Taxonomy" id="290746"/>
    <lineage>
        <taxon>Eukaryota</taxon>
        <taxon>Metazoa</taxon>
        <taxon>Ecdysozoa</taxon>
        <taxon>Nematoda</taxon>
        <taxon>Chromadorea</taxon>
        <taxon>Rhabditida</taxon>
        <taxon>Tylenchina</taxon>
        <taxon>Cephalobomorpha</taxon>
        <taxon>Cephaloboidea</taxon>
        <taxon>Cephalobidae</taxon>
        <taxon>Acrobeloides</taxon>
    </lineage>
</organism>
<evidence type="ECO:0000313" key="4">
    <source>
        <dbReference type="WBParaSite" id="ACRNAN_scaffold1985.g23777.t1"/>
    </source>
</evidence>
<evidence type="ECO:0000256" key="2">
    <source>
        <dbReference type="SAM" id="SignalP"/>
    </source>
</evidence>
<proteinExistence type="predicted"/>
<protein>
    <submittedName>
        <fullName evidence="4">Uncharacterized protein</fullName>
    </submittedName>
</protein>
<dbReference type="Proteomes" id="UP000887540">
    <property type="component" value="Unplaced"/>
</dbReference>
<feature type="chain" id="PRO_5036884666" evidence="2">
    <location>
        <begin position="18"/>
        <end position="87"/>
    </location>
</feature>
<feature type="region of interest" description="Disordered" evidence="1">
    <location>
        <begin position="25"/>
        <end position="53"/>
    </location>
</feature>